<gene>
    <name evidence="1" type="ORF">PEL8287_00047</name>
</gene>
<dbReference type="AlphaFoldDB" id="A0A1Y5R9U2"/>
<sequence>MPCSQTDQTDFRILVGTIGRTEALACPGDQFCKIWLA</sequence>
<keyword evidence="2" id="KW-1185">Reference proteome</keyword>
<dbReference type="EMBL" id="FWFL01000001">
    <property type="protein sequence ID" value="SLN09616.1"/>
    <property type="molecule type" value="Genomic_DNA"/>
</dbReference>
<reference evidence="1 2" key="1">
    <citation type="submission" date="2017-03" db="EMBL/GenBank/DDBJ databases">
        <authorList>
            <person name="Afonso C.L."/>
            <person name="Miller P.J."/>
            <person name="Scott M.A."/>
            <person name="Spackman E."/>
            <person name="Goraichik I."/>
            <person name="Dimitrov K.M."/>
            <person name="Suarez D.L."/>
            <person name="Swayne D.E."/>
        </authorList>
    </citation>
    <scope>NUCLEOTIDE SEQUENCE [LARGE SCALE GENOMIC DNA]</scope>
    <source>
        <strain evidence="1 2">CECT 8287</strain>
    </source>
</reference>
<evidence type="ECO:0000313" key="2">
    <source>
        <dbReference type="Proteomes" id="UP000193827"/>
    </source>
</evidence>
<protein>
    <submittedName>
        <fullName evidence="1">Uncharacterized protein</fullName>
    </submittedName>
</protein>
<organism evidence="1 2">
    <name type="scientific">Roseovarius litorisediminis</name>
    <dbReference type="NCBI Taxonomy" id="1312363"/>
    <lineage>
        <taxon>Bacteria</taxon>
        <taxon>Pseudomonadati</taxon>
        <taxon>Pseudomonadota</taxon>
        <taxon>Alphaproteobacteria</taxon>
        <taxon>Rhodobacterales</taxon>
        <taxon>Roseobacteraceae</taxon>
        <taxon>Roseovarius</taxon>
    </lineage>
</organism>
<evidence type="ECO:0000313" key="1">
    <source>
        <dbReference type="EMBL" id="SLN09616.1"/>
    </source>
</evidence>
<name>A0A1Y5R9U2_9RHOB</name>
<proteinExistence type="predicted"/>
<accession>A0A1Y5R9U2</accession>
<dbReference type="Proteomes" id="UP000193827">
    <property type="component" value="Unassembled WGS sequence"/>
</dbReference>